<feature type="chain" id="PRO_5042289817" evidence="1">
    <location>
        <begin position="16"/>
        <end position="221"/>
    </location>
</feature>
<evidence type="ECO:0000313" key="3">
    <source>
        <dbReference type="Proteomes" id="UP001293254"/>
    </source>
</evidence>
<reference evidence="2" key="2">
    <citation type="journal article" date="2024" name="Plant">
        <title>Genomic evolution and insights into agronomic trait innovations of Sesamum species.</title>
        <authorList>
            <person name="Miao H."/>
            <person name="Wang L."/>
            <person name="Qu L."/>
            <person name="Liu H."/>
            <person name="Sun Y."/>
            <person name="Le M."/>
            <person name="Wang Q."/>
            <person name="Wei S."/>
            <person name="Zheng Y."/>
            <person name="Lin W."/>
            <person name="Duan Y."/>
            <person name="Cao H."/>
            <person name="Xiong S."/>
            <person name="Wang X."/>
            <person name="Wei L."/>
            <person name="Li C."/>
            <person name="Ma Q."/>
            <person name="Ju M."/>
            <person name="Zhao R."/>
            <person name="Li G."/>
            <person name="Mu C."/>
            <person name="Tian Q."/>
            <person name="Mei H."/>
            <person name="Zhang T."/>
            <person name="Gao T."/>
            <person name="Zhang H."/>
        </authorList>
    </citation>
    <scope>NUCLEOTIDE SEQUENCE</scope>
    <source>
        <strain evidence="2">3651</strain>
    </source>
</reference>
<accession>A0AAE2CPT5</accession>
<dbReference type="PANTHER" id="PTHR36730:SF1">
    <property type="entry name" value="CATHEPSIN PROPEPTIDE INHIBITOR DOMAIN-CONTAINING PROTEIN"/>
    <property type="match status" value="1"/>
</dbReference>
<dbReference type="EMBL" id="JACGWO010000004">
    <property type="protein sequence ID" value="KAK4430053.1"/>
    <property type="molecule type" value="Genomic_DNA"/>
</dbReference>
<gene>
    <name evidence="2" type="ORF">Salat_1306000</name>
</gene>
<comment type="caution">
    <text evidence="2">The sequence shown here is derived from an EMBL/GenBank/DDBJ whole genome shotgun (WGS) entry which is preliminary data.</text>
</comment>
<keyword evidence="3" id="KW-1185">Reference proteome</keyword>
<feature type="signal peptide" evidence="1">
    <location>
        <begin position="1"/>
        <end position="15"/>
    </location>
</feature>
<protein>
    <submittedName>
        <fullName evidence="2">Uncharacterized protein</fullName>
    </submittedName>
</protein>
<dbReference type="Proteomes" id="UP001293254">
    <property type="component" value="Unassembled WGS sequence"/>
</dbReference>
<proteinExistence type="predicted"/>
<dbReference type="AlphaFoldDB" id="A0AAE2CPT5"/>
<evidence type="ECO:0000256" key="1">
    <source>
        <dbReference type="SAM" id="SignalP"/>
    </source>
</evidence>
<dbReference type="PANTHER" id="PTHR36730">
    <property type="entry name" value="OS03G0210700 PROTEIN"/>
    <property type="match status" value="1"/>
</dbReference>
<evidence type="ECO:0000313" key="2">
    <source>
        <dbReference type="EMBL" id="KAK4430053.1"/>
    </source>
</evidence>
<keyword evidence="1" id="KW-0732">Signal</keyword>
<organism evidence="2 3">
    <name type="scientific">Sesamum alatum</name>
    <dbReference type="NCBI Taxonomy" id="300844"/>
    <lineage>
        <taxon>Eukaryota</taxon>
        <taxon>Viridiplantae</taxon>
        <taxon>Streptophyta</taxon>
        <taxon>Embryophyta</taxon>
        <taxon>Tracheophyta</taxon>
        <taxon>Spermatophyta</taxon>
        <taxon>Magnoliopsida</taxon>
        <taxon>eudicotyledons</taxon>
        <taxon>Gunneridae</taxon>
        <taxon>Pentapetalae</taxon>
        <taxon>asterids</taxon>
        <taxon>lamiids</taxon>
        <taxon>Lamiales</taxon>
        <taxon>Pedaliaceae</taxon>
        <taxon>Sesamum</taxon>
    </lineage>
</organism>
<sequence length="221" mass="24405">MTVSFLSLLANTALSSVQCPVSSLPPTTDMVSSLLNASLIKPSHISSNRVTIPSRPLQEKFLPFLSCKKKAEHSKPTKISQEFVHSPALIRTLSQKSVIPIAAAVAILFWTNPAHAGFLSGLSGIESVPGPQLPQVDFLNRFNEENQKRYAENDARFKESPLLKKLLEKTKLNKEKNRQEILDKYCIRGAEWGVGDCSAEAMSPEDKENFIAMLKKKAGVE</sequence>
<reference evidence="2" key="1">
    <citation type="submission" date="2020-06" db="EMBL/GenBank/DDBJ databases">
        <authorList>
            <person name="Li T."/>
            <person name="Hu X."/>
            <person name="Zhang T."/>
            <person name="Song X."/>
            <person name="Zhang H."/>
            <person name="Dai N."/>
            <person name="Sheng W."/>
            <person name="Hou X."/>
            <person name="Wei L."/>
        </authorList>
    </citation>
    <scope>NUCLEOTIDE SEQUENCE</scope>
    <source>
        <strain evidence="2">3651</strain>
        <tissue evidence="2">Leaf</tissue>
    </source>
</reference>
<name>A0AAE2CPT5_9LAMI</name>